<evidence type="ECO:0000313" key="5">
    <source>
        <dbReference type="EMBL" id="CAD9716761.1"/>
    </source>
</evidence>
<reference evidence="5" key="2">
    <citation type="submission" date="2021-01" db="EMBL/GenBank/DDBJ databases">
        <authorList>
            <person name="Corre E."/>
            <person name="Pelletier E."/>
            <person name="Niang G."/>
            <person name="Scheremetjew M."/>
            <person name="Finn R."/>
            <person name="Kale V."/>
            <person name="Holt S."/>
            <person name="Cochrane G."/>
            <person name="Meng A."/>
            <person name="Brown T."/>
            <person name="Cohen L."/>
        </authorList>
    </citation>
    <scope>NUCLEOTIDE SEQUENCE</scope>
    <source>
        <strain evidence="5">CCMP1205</strain>
    </source>
</reference>
<evidence type="ECO:0000313" key="6">
    <source>
        <dbReference type="EMBL" id="QDZ20560.1"/>
    </source>
</evidence>
<dbReference type="InterPro" id="IPR015943">
    <property type="entry name" value="WD40/YVTN_repeat-like_dom_sf"/>
</dbReference>
<dbReference type="InterPro" id="IPR039694">
    <property type="entry name" value="WDR11"/>
</dbReference>
<dbReference type="GO" id="GO:0005737">
    <property type="term" value="C:cytoplasm"/>
    <property type="evidence" value="ECO:0007669"/>
    <property type="project" value="TreeGrafter"/>
</dbReference>
<dbReference type="Pfam" id="PF23751">
    <property type="entry name" value="Beta-prop_WDR11_1st"/>
    <property type="match status" value="2"/>
</dbReference>
<dbReference type="Proteomes" id="UP000316726">
    <property type="component" value="Chromosome 4"/>
</dbReference>
<dbReference type="Pfam" id="PF23752">
    <property type="entry name" value="Beta-prop_WDR11_2nd"/>
    <property type="match status" value="1"/>
</dbReference>
<dbReference type="SMART" id="SM00320">
    <property type="entry name" value="WD40"/>
    <property type="match status" value="4"/>
</dbReference>
<evidence type="ECO:0000259" key="2">
    <source>
        <dbReference type="Pfam" id="PF23751"/>
    </source>
</evidence>
<evidence type="ECO:0000313" key="7">
    <source>
        <dbReference type="Proteomes" id="UP000316726"/>
    </source>
</evidence>
<evidence type="ECO:0008006" key="8">
    <source>
        <dbReference type="Google" id="ProtNLM"/>
    </source>
</evidence>
<feature type="region of interest" description="Disordered" evidence="1">
    <location>
        <begin position="111"/>
        <end position="130"/>
    </location>
</feature>
<feature type="domain" description="WDR11 first beta-propeller" evidence="2">
    <location>
        <begin position="231"/>
        <end position="303"/>
    </location>
</feature>
<feature type="region of interest" description="Disordered" evidence="1">
    <location>
        <begin position="554"/>
        <end position="578"/>
    </location>
</feature>
<dbReference type="InterPro" id="IPR057854">
    <property type="entry name" value="TPR_WDR11"/>
</dbReference>
<dbReference type="InterPro" id="IPR011047">
    <property type="entry name" value="Quinoprotein_ADH-like_sf"/>
</dbReference>
<dbReference type="InterPro" id="IPR036322">
    <property type="entry name" value="WD40_repeat_dom_sf"/>
</dbReference>
<dbReference type="InterPro" id="IPR057852">
    <property type="entry name" value="Beta-prop_WDR11_1st"/>
</dbReference>
<keyword evidence="7" id="KW-1185">Reference proteome</keyword>
<dbReference type="InterPro" id="IPR057853">
    <property type="entry name" value="Beta-prop_WDR11_2nd"/>
</dbReference>
<feature type="domain" description="WDR11 TPR" evidence="4">
    <location>
        <begin position="891"/>
        <end position="1081"/>
    </location>
</feature>
<evidence type="ECO:0000256" key="1">
    <source>
        <dbReference type="SAM" id="MobiDB-lite"/>
    </source>
</evidence>
<accession>A0A5B8MMM7</accession>
<feature type="domain" description="WDR11 second beta-propeller" evidence="3">
    <location>
        <begin position="395"/>
        <end position="718"/>
    </location>
</feature>
<sequence length="1132" mass="124810">MQAKETLWSVPSTPVADNASAFDCFGPFCVLGVASTLYVVERQSMKVANCLSGGHPPQATITFVSCTQSKLGGDNSQARKVVVASGDTHGTLVTWILHEGQMLNVLNPHNRAGHRQETSPRDSQGGSSVRSICWSGTDSRLLVALYEKSEVVIWDYLKGQPVWQSCLNPKQELTHMVRCHLDYTCLCVTNDQGLVYVMFVNESEEEKVQLVEYQISASDSKFMRCQFGMMENLLHIVLEHTLIAFDIDYGIPIGSAVLPRKYSAFQDILAVNFQGQHILCSHRDGSVSAWECNESKSVYTLLHLVPTVSFDGFYPRNKMVQVFADKKIHDSEFGDKIQLLVTTANEEAGGYLHLFSARDFGSLEEIRLESMLRLLPQQCTAFALQPPGENGDSNQVALGSNIGTLEVVDLLSGQIARSFRVHGSALLGVKWLRGNLVLSFAVENVSENAFKNHLVVLDTASGKKRVVRGGAGNDPSALRGVRTSKSGNHFLLIFKNGITEIWRLERPSLACSRIRVMNLPFTCIEFVQDIPPFFLSRERATTLDGSTAGLNTSLGGLMSSAENRNARSRSGSQAETNSNQGKEILLFALPDRSLGAVEVSGQTKKLRDIKPNFPVIDASPGEFVSALACNEQNLIVGTSSGEVKVWSQSKDQFGVYKLANWEGSVRKIISDPCLISSDFLVLSAKNMFHRINVDHMPLKIVRVEGNTPGTEVLDIIWSKNCLGRQYVTCTRDGVFIYSDQAGLASKITIKNILLDPKMPDRLAMYMQKSLPLTKSGGGALLDQQYSSEFRSMAEGLELTDVEMQQAHESYRKCLAELTGGQNGISALIDHYSSSLASASLGSLDCMKLLSSNFGRTSEEFDFWAKLADTLNNVMEGNYGGVGCLWDAAKQKAKAAKSIYWHESYTGPLNATKRERRVLEYFVLGDRESAIAFLLAASPDDSSSFYKDALRALGLASFRLTSPAEMTGAESFSPSQGSANSLQEKASKVLSAHCAGKGDILSSIVMLGLIGRNLDAVIQLQDVGMWEHAATMTASYLEGDQRQEALERWALHVIQAQKNLWRGLGILLSCGLYVETLEILNKEGLSLSFLTLFDYIERLYTERGREHMLGSERFRTMKKRHLIVMAKRLCNDN</sequence>
<dbReference type="Gene3D" id="2.130.10.10">
    <property type="entry name" value="YVTN repeat-like/Quinoprotein amine dehydrogenase"/>
    <property type="match status" value="2"/>
</dbReference>
<dbReference type="PANTHER" id="PTHR14593:SF5">
    <property type="entry name" value="WD REPEAT-CONTAINING PROTEIN 11"/>
    <property type="match status" value="1"/>
</dbReference>
<dbReference type="EMBL" id="CP031037">
    <property type="protein sequence ID" value="QDZ20560.1"/>
    <property type="molecule type" value="Genomic_DNA"/>
</dbReference>
<evidence type="ECO:0000259" key="3">
    <source>
        <dbReference type="Pfam" id="PF23752"/>
    </source>
</evidence>
<dbReference type="InterPro" id="IPR001680">
    <property type="entry name" value="WD40_rpt"/>
</dbReference>
<protein>
    <recommendedName>
        <fullName evidence="8">WD40 repeat domain-containing protein</fullName>
    </recommendedName>
</protein>
<dbReference type="EMBL" id="HBHL01008506">
    <property type="protein sequence ID" value="CAD9716761.1"/>
    <property type="molecule type" value="Transcribed_RNA"/>
</dbReference>
<dbReference type="OrthoDB" id="1291858at2759"/>
<dbReference type="SUPFAM" id="SSF50998">
    <property type="entry name" value="Quinoprotein alcohol dehydrogenase-like"/>
    <property type="match status" value="1"/>
</dbReference>
<dbReference type="STRING" id="1764295.A0A5B8MMM7"/>
<name>A0A5B8MMM7_9CHLO</name>
<feature type="domain" description="WDR11 first beta-propeller" evidence="2">
    <location>
        <begin position="18"/>
        <end position="224"/>
    </location>
</feature>
<proteinExistence type="predicted"/>
<gene>
    <name evidence="6" type="ORF">A3770_04p30780</name>
    <name evidence="5" type="ORF">CPRI1469_LOCUS5617</name>
</gene>
<dbReference type="PANTHER" id="PTHR14593">
    <property type="entry name" value="WD REPEAT-CONTAINING PROTEIN 11"/>
    <property type="match status" value="1"/>
</dbReference>
<dbReference type="AlphaFoldDB" id="A0A5B8MMM7"/>
<dbReference type="Pfam" id="PF23753">
    <property type="entry name" value="TPR_WDR11"/>
    <property type="match status" value="1"/>
</dbReference>
<organism evidence="6 7">
    <name type="scientific">Chloropicon primus</name>
    <dbReference type="NCBI Taxonomy" id="1764295"/>
    <lineage>
        <taxon>Eukaryota</taxon>
        <taxon>Viridiplantae</taxon>
        <taxon>Chlorophyta</taxon>
        <taxon>Chloropicophyceae</taxon>
        <taxon>Chloropicales</taxon>
        <taxon>Chloropicaceae</taxon>
        <taxon>Chloropicon</taxon>
    </lineage>
</organism>
<feature type="compositionally biased region" description="Low complexity" evidence="1">
    <location>
        <begin position="559"/>
        <end position="572"/>
    </location>
</feature>
<reference evidence="6 7" key="1">
    <citation type="submission" date="2018-07" db="EMBL/GenBank/DDBJ databases">
        <title>The complete nuclear genome of the prasinophyte Chloropicon primus (CCMP1205).</title>
        <authorList>
            <person name="Pombert J.-F."/>
            <person name="Otis C."/>
            <person name="Turmel M."/>
            <person name="Lemieux C."/>
        </authorList>
    </citation>
    <scope>NUCLEOTIDE SEQUENCE [LARGE SCALE GENOMIC DNA]</scope>
    <source>
        <strain evidence="6 7">CCMP1205</strain>
    </source>
</reference>
<dbReference type="SUPFAM" id="SSF50978">
    <property type="entry name" value="WD40 repeat-like"/>
    <property type="match status" value="1"/>
</dbReference>
<evidence type="ECO:0000259" key="4">
    <source>
        <dbReference type="Pfam" id="PF23753"/>
    </source>
</evidence>
<feature type="compositionally biased region" description="Polar residues" evidence="1">
    <location>
        <begin position="121"/>
        <end position="130"/>
    </location>
</feature>